<proteinExistence type="predicted"/>
<keyword evidence="1" id="KW-0732">Signal</keyword>
<feature type="signal peptide" evidence="1">
    <location>
        <begin position="1"/>
        <end position="22"/>
    </location>
</feature>
<dbReference type="OrthoDB" id="341533at2759"/>
<dbReference type="Proteomes" id="UP001429100">
    <property type="component" value="Unassembled WGS sequence"/>
</dbReference>
<dbReference type="AlphaFoldDB" id="A0A0S4TIW3"/>
<evidence type="ECO:0000313" key="2">
    <source>
        <dbReference type="EMBL" id="CUV07326.1"/>
    </source>
</evidence>
<dbReference type="VEuPathDB" id="CryptoDB:ChTU502y2012_407g1660"/>
<protein>
    <submittedName>
        <fullName evidence="2">Uncharacterized protein</fullName>
    </submittedName>
</protein>
<name>A0A0S4TIW3_CRYHO</name>
<evidence type="ECO:0000313" key="4">
    <source>
        <dbReference type="Proteomes" id="UP001429100"/>
    </source>
</evidence>
<sequence length="145" mass="16335">MMEFKYIVVCVILYLTHGTIEANSIHNKIQLGSFAEYDILDIITNTKRPGTNLRRNLSSLEINKQFNSSIVPAYMKINHGACKEQYREQTIHISSSPIFISLNYSIDNQIEVNGTDSISIKCCSTIISPELIAKVNTTHVVDLID</sequence>
<dbReference type="EMBL" id="JTAI01000005">
    <property type="protein sequence ID" value="PPS93940.1"/>
    <property type="molecule type" value="Genomic_DNA"/>
</dbReference>
<dbReference type="VEuPathDB" id="CryptoDB:Chro.70378"/>
<dbReference type="Proteomes" id="UP000199752">
    <property type="component" value="Chromosome 7"/>
</dbReference>
<feature type="chain" id="PRO_5006627801" evidence="1">
    <location>
        <begin position="23"/>
        <end position="145"/>
    </location>
</feature>
<reference evidence="2" key="2">
    <citation type="submission" date="2015-08" db="EMBL/GenBank/DDBJ databases">
        <authorList>
            <person name="Babu N.S."/>
            <person name="Beckwith C.J."/>
            <person name="Beseler K.G."/>
            <person name="Brison A."/>
            <person name="Carone J.V."/>
            <person name="Caskin T.P."/>
            <person name="Diamond M."/>
            <person name="Durham M.E."/>
            <person name="Foxe J.M."/>
            <person name="Go M."/>
            <person name="Henderson B.A."/>
            <person name="Jones I.B."/>
            <person name="McGettigan J.A."/>
            <person name="Micheletti S.J."/>
            <person name="Nasrallah M.E."/>
            <person name="Ortiz D."/>
            <person name="Piller C.R."/>
            <person name="Privatt S.R."/>
            <person name="Schneider S.L."/>
            <person name="Sharp S."/>
            <person name="Smith T.C."/>
            <person name="Stanton J.D."/>
            <person name="Ullery H.E."/>
            <person name="Wilson R.J."/>
            <person name="Serrano M.G."/>
            <person name="Buck G."/>
            <person name="Lee V."/>
            <person name="Wang Y."/>
            <person name="Carvalho R."/>
            <person name="Voegtly L."/>
            <person name="Shi R."/>
            <person name="Duckworth R."/>
            <person name="Johnson A."/>
            <person name="Loviza R."/>
            <person name="Walstead R."/>
            <person name="Shah Z."/>
            <person name="Kiflezghi M."/>
            <person name="Wade K."/>
            <person name="Ball S.L."/>
            <person name="Bradley K.W."/>
            <person name="Asai D.J."/>
            <person name="Bowman C.A."/>
            <person name="Russell D.A."/>
            <person name="Pope W.H."/>
            <person name="Jacobs-Sera D."/>
            <person name="Hendrix R.W."/>
            <person name="Hatfull G.F."/>
        </authorList>
    </citation>
    <scope>NUCLEOTIDE SEQUENCE [LARGE SCALE GENOMIC DNA]</scope>
</reference>
<keyword evidence="4" id="KW-1185">Reference proteome</keyword>
<organism evidence="2">
    <name type="scientific">Cryptosporidium hominis</name>
    <dbReference type="NCBI Taxonomy" id="237895"/>
    <lineage>
        <taxon>Eukaryota</taxon>
        <taxon>Sar</taxon>
        <taxon>Alveolata</taxon>
        <taxon>Apicomplexa</taxon>
        <taxon>Conoidasida</taxon>
        <taxon>Coccidia</taxon>
        <taxon>Eucoccidiorida</taxon>
        <taxon>Eimeriorina</taxon>
        <taxon>Cryptosporidiidae</taxon>
        <taxon>Cryptosporidium</taxon>
    </lineage>
</organism>
<evidence type="ECO:0000313" key="3">
    <source>
        <dbReference type="EMBL" id="PPS93940.1"/>
    </source>
</evidence>
<gene>
    <name evidence="2" type="ORF">CHUDEA7_3400</name>
    <name evidence="3" type="ORF">GY17_00003057</name>
</gene>
<evidence type="ECO:0000256" key="1">
    <source>
        <dbReference type="SAM" id="SignalP"/>
    </source>
</evidence>
<dbReference type="VEuPathDB" id="CryptoDB:GY17_00003057"/>
<reference evidence="3 4" key="1">
    <citation type="submission" date="2014-11" db="EMBL/GenBank/DDBJ databases">
        <title>Comparative genomic analysis of Cryptosporidium hominis reveals occurrence of genetic recombination in virulent subtypes.</title>
        <authorList>
            <person name="Guo Y."/>
            <person name="Tang K."/>
            <person name="Frace M."/>
            <person name="Li N."/>
            <person name="Roellig D.M."/>
            <person name="Sammons S."/>
            <person name="Knipe K."/>
            <person name="Rowe L."/>
            <person name="Feng Y."/>
            <person name="Xiao L."/>
        </authorList>
    </citation>
    <scope>NUCLEOTIDE SEQUENCE [LARGE SCALE GENOMIC DNA]</scope>
    <source>
        <strain evidence="3">30976</strain>
    </source>
</reference>
<reference evidence="3 4" key="3">
    <citation type="submission" date="2017-10" db="EMBL/GenBank/DDBJ databases">
        <title>Consistent, comparative and evidence-based genome annotation and re-annotation for the closely-related species, Cryptosporidium parvum, C. hominis and C. tyzzeri.</title>
        <authorList>
            <person name="Baptista R.P."/>
            <person name="Li Y."/>
            <person name="Sateriale A."/>
            <person name="Striepen B."/>
            <person name="Kissinger J.C."/>
        </authorList>
    </citation>
    <scope>NUCLEOTIDE SEQUENCE [LARGE SCALE GENOMIC DNA]</scope>
    <source>
        <strain evidence="3">30976</strain>
    </source>
</reference>
<dbReference type="VEuPathDB" id="CryptoDB:CHUDEA7_3400"/>
<dbReference type="EMBL" id="LN877953">
    <property type="protein sequence ID" value="CUV07326.1"/>
    <property type="molecule type" value="Genomic_DNA"/>
</dbReference>
<accession>A0A0S4TIW3</accession>